<sequence length="173" mass="19113">MDELRIKYNDKDAINVLSEYLCEFINQNSVILCIGTDKCISDSLGPIVGNMLTKMIKGPYVYGTLKKPVHAKNLADNINFIRKNYTYSNIIAIDACLGDEKSIGKISVKKSPLYPGKGIGKKIPPVGDISIIGIIDVYDMIPPYNTRLGFVFEMAEVIALSLQKALFLTAPHL</sequence>
<reference evidence="1" key="1">
    <citation type="submission" date="2020-08" db="EMBL/GenBank/DDBJ databases">
        <title>Genomic insights into the carbon and energy metabolism of the first obligate autotrophic acetogenic bacterium Aceticella autotrophica gen. nov., sp. nov.</title>
        <authorList>
            <person name="Toshchakov S.V."/>
            <person name="Elcheninov A.G."/>
            <person name="Kublanov I.V."/>
            <person name="Frolov E.N."/>
            <person name="Lebedinsky A.V."/>
        </authorList>
    </citation>
    <scope>NUCLEOTIDE SEQUENCE</scope>
    <source>
        <strain evidence="1">3443-3Ac</strain>
    </source>
</reference>
<evidence type="ECO:0000313" key="2">
    <source>
        <dbReference type="Proteomes" id="UP000671913"/>
    </source>
</evidence>
<name>A0A975AUV2_9THEO</name>
<organism evidence="1 2">
    <name type="scientific">Aceticella autotrophica</name>
    <dbReference type="NCBI Taxonomy" id="2755338"/>
    <lineage>
        <taxon>Bacteria</taxon>
        <taxon>Bacillati</taxon>
        <taxon>Bacillota</taxon>
        <taxon>Clostridia</taxon>
        <taxon>Thermoanaerobacterales</taxon>
        <taxon>Thermoanaerobacteraceae</taxon>
        <taxon>Aceticella</taxon>
    </lineage>
</organism>
<dbReference type="GO" id="GO:0008233">
    <property type="term" value="F:peptidase activity"/>
    <property type="evidence" value="ECO:0007669"/>
    <property type="project" value="UniProtKB-KW"/>
</dbReference>
<keyword evidence="1" id="KW-0378">Hydrolase</keyword>
<keyword evidence="1" id="KW-0645">Protease</keyword>
<dbReference type="KEGG" id="aaut:ACETAC_08305"/>
<dbReference type="Proteomes" id="UP000671913">
    <property type="component" value="Chromosome"/>
</dbReference>
<dbReference type="GO" id="GO:0006508">
    <property type="term" value="P:proteolysis"/>
    <property type="evidence" value="ECO:0007669"/>
    <property type="project" value="UniProtKB-KW"/>
</dbReference>
<dbReference type="InterPro" id="IPR023430">
    <property type="entry name" value="Pept_HybD-like_dom_sf"/>
</dbReference>
<dbReference type="SUPFAM" id="SSF53163">
    <property type="entry name" value="HybD-like"/>
    <property type="match status" value="1"/>
</dbReference>
<gene>
    <name evidence="1" type="primary">yyaC</name>
    <name evidence="1" type="ORF">ACETAC_08305</name>
</gene>
<dbReference type="EMBL" id="CP060096">
    <property type="protein sequence ID" value="QSZ26871.1"/>
    <property type="molecule type" value="Genomic_DNA"/>
</dbReference>
<accession>A0A975AUV2</accession>
<dbReference type="RefSeq" id="WP_284679563.1">
    <property type="nucleotide sequence ID" value="NZ_CP060096.1"/>
</dbReference>
<keyword evidence="2" id="KW-1185">Reference proteome</keyword>
<dbReference type="NCBIfam" id="TIGR02841">
    <property type="entry name" value="spore_YyaC"/>
    <property type="match status" value="1"/>
</dbReference>
<proteinExistence type="predicted"/>
<protein>
    <submittedName>
        <fullName evidence="1">Spore protease YyaC</fullName>
    </submittedName>
</protein>
<dbReference type="Pfam" id="PF06866">
    <property type="entry name" value="DUF1256"/>
    <property type="match status" value="1"/>
</dbReference>
<dbReference type="AlphaFoldDB" id="A0A975AUV2"/>
<evidence type="ECO:0000313" key="1">
    <source>
        <dbReference type="EMBL" id="QSZ26871.1"/>
    </source>
</evidence>
<dbReference type="InterPro" id="IPR009665">
    <property type="entry name" value="YyaC"/>
</dbReference>